<dbReference type="GO" id="GO:0008270">
    <property type="term" value="F:zinc ion binding"/>
    <property type="evidence" value="ECO:0007669"/>
    <property type="project" value="UniProtKB-KW"/>
</dbReference>
<dbReference type="InterPro" id="IPR054708">
    <property type="entry name" value="MTPAP-like_central"/>
</dbReference>
<dbReference type="SMART" id="SM00356">
    <property type="entry name" value="ZnF_C3H1"/>
    <property type="match status" value="1"/>
</dbReference>
<dbReference type="PANTHER" id="PTHR12271:SF40">
    <property type="entry name" value="POLY(A) RNA POLYMERASE GLD2"/>
    <property type="match status" value="1"/>
</dbReference>
<evidence type="ECO:0000256" key="4">
    <source>
        <dbReference type="ARBA" id="ARBA00022490"/>
    </source>
</evidence>
<dbReference type="Pfam" id="PF22600">
    <property type="entry name" value="MTPAP-like_central"/>
    <property type="match status" value="1"/>
</dbReference>
<dbReference type="OrthoDB" id="2274644at2759"/>
<dbReference type="SUPFAM" id="SSF81301">
    <property type="entry name" value="Nucleotidyltransferase"/>
    <property type="match status" value="1"/>
</dbReference>
<feature type="region of interest" description="Disordered" evidence="12">
    <location>
        <begin position="1"/>
        <end position="105"/>
    </location>
</feature>
<dbReference type="InterPro" id="IPR002058">
    <property type="entry name" value="PAP_assoc"/>
</dbReference>
<dbReference type="EMBL" id="BEYU01000022">
    <property type="protein sequence ID" value="GBG26726.1"/>
    <property type="molecule type" value="Genomic_DNA"/>
</dbReference>
<evidence type="ECO:0000256" key="7">
    <source>
        <dbReference type="ARBA" id="ARBA00022771"/>
    </source>
</evidence>
<feature type="coiled-coil region" evidence="11">
    <location>
        <begin position="274"/>
        <end position="304"/>
    </location>
</feature>
<dbReference type="AlphaFoldDB" id="A0A2R5G6Q5"/>
<dbReference type="InterPro" id="IPR000571">
    <property type="entry name" value="Znf_CCCH"/>
</dbReference>
<name>A0A2R5G6Q5_9STRA</name>
<feature type="compositionally biased region" description="Basic and acidic residues" evidence="12">
    <location>
        <begin position="1"/>
        <end position="10"/>
    </location>
</feature>
<organism evidence="14 15">
    <name type="scientific">Hondaea fermentalgiana</name>
    <dbReference type="NCBI Taxonomy" id="2315210"/>
    <lineage>
        <taxon>Eukaryota</taxon>
        <taxon>Sar</taxon>
        <taxon>Stramenopiles</taxon>
        <taxon>Bigyra</taxon>
        <taxon>Labyrinthulomycetes</taxon>
        <taxon>Thraustochytrida</taxon>
        <taxon>Thraustochytriidae</taxon>
        <taxon>Hondaea</taxon>
    </lineage>
</organism>
<keyword evidence="5" id="KW-0808">Transferase</keyword>
<evidence type="ECO:0000256" key="10">
    <source>
        <dbReference type="PROSITE-ProRule" id="PRU00723"/>
    </source>
</evidence>
<protein>
    <submittedName>
        <fullName evidence="14">PolyA RNA polymerase GLD2</fullName>
    </submittedName>
</protein>
<evidence type="ECO:0000256" key="5">
    <source>
        <dbReference type="ARBA" id="ARBA00022679"/>
    </source>
</evidence>
<dbReference type="GO" id="GO:0016779">
    <property type="term" value="F:nucleotidyltransferase activity"/>
    <property type="evidence" value="ECO:0007669"/>
    <property type="project" value="TreeGrafter"/>
</dbReference>
<evidence type="ECO:0000313" key="15">
    <source>
        <dbReference type="Proteomes" id="UP000241890"/>
    </source>
</evidence>
<reference evidence="14 15" key="1">
    <citation type="submission" date="2017-12" db="EMBL/GenBank/DDBJ databases">
        <title>Sequencing, de novo assembly and annotation of complete genome of a new Thraustochytrid species, strain FCC1311.</title>
        <authorList>
            <person name="Sedici K."/>
            <person name="Godart F."/>
            <person name="Aiese Cigliano R."/>
            <person name="Sanseverino W."/>
            <person name="Barakat M."/>
            <person name="Ortet P."/>
            <person name="Marechal E."/>
            <person name="Cagnac O."/>
            <person name="Amato A."/>
        </authorList>
    </citation>
    <scope>NUCLEOTIDE SEQUENCE [LARGE SCALE GENOMIC DNA]</scope>
</reference>
<feature type="compositionally biased region" description="Acidic residues" evidence="12">
    <location>
        <begin position="51"/>
        <end position="83"/>
    </location>
</feature>
<dbReference type="Gene3D" id="1.10.1410.10">
    <property type="match status" value="2"/>
</dbReference>
<evidence type="ECO:0000313" key="14">
    <source>
        <dbReference type="EMBL" id="GBG26726.1"/>
    </source>
</evidence>
<feature type="compositionally biased region" description="Basic residues" evidence="12">
    <location>
        <begin position="539"/>
        <end position="549"/>
    </location>
</feature>
<feature type="region of interest" description="Disordered" evidence="12">
    <location>
        <begin position="537"/>
        <end position="592"/>
    </location>
</feature>
<evidence type="ECO:0000256" key="9">
    <source>
        <dbReference type="ARBA" id="ARBA00022842"/>
    </source>
</evidence>
<evidence type="ECO:0000256" key="8">
    <source>
        <dbReference type="ARBA" id="ARBA00022833"/>
    </source>
</evidence>
<dbReference type="GO" id="GO:0031123">
    <property type="term" value="P:RNA 3'-end processing"/>
    <property type="evidence" value="ECO:0007669"/>
    <property type="project" value="TreeGrafter"/>
</dbReference>
<keyword evidence="8 10" id="KW-0862">Zinc</keyword>
<keyword evidence="6 10" id="KW-0479">Metal-binding</keyword>
<evidence type="ECO:0000256" key="12">
    <source>
        <dbReference type="SAM" id="MobiDB-lite"/>
    </source>
</evidence>
<proteinExistence type="predicted"/>
<feature type="compositionally biased region" description="Basic and acidic residues" evidence="12">
    <location>
        <begin position="563"/>
        <end position="573"/>
    </location>
</feature>
<dbReference type="Gene3D" id="3.30.460.10">
    <property type="entry name" value="Beta Polymerase, domain 2"/>
    <property type="match status" value="1"/>
</dbReference>
<evidence type="ECO:0000259" key="13">
    <source>
        <dbReference type="PROSITE" id="PS50103"/>
    </source>
</evidence>
<keyword evidence="7 10" id="KW-0863">Zinc-finger</keyword>
<feature type="compositionally biased region" description="Basic residues" evidence="12">
    <location>
        <begin position="810"/>
        <end position="819"/>
    </location>
</feature>
<dbReference type="SUPFAM" id="SSF81631">
    <property type="entry name" value="PAP/OAS1 substrate-binding domain"/>
    <property type="match status" value="1"/>
</dbReference>
<comment type="cofactor">
    <cofactor evidence="2">
        <name>Mg(2+)</name>
        <dbReference type="ChEBI" id="CHEBI:18420"/>
    </cofactor>
</comment>
<comment type="caution">
    <text evidence="14">The sequence shown here is derived from an EMBL/GenBank/DDBJ whole genome shotgun (WGS) entry which is preliminary data.</text>
</comment>
<dbReference type="Pfam" id="PF00642">
    <property type="entry name" value="zf-CCCH"/>
    <property type="match status" value="1"/>
</dbReference>
<dbReference type="SUPFAM" id="SSF90229">
    <property type="entry name" value="CCCH zinc finger"/>
    <property type="match status" value="1"/>
</dbReference>
<evidence type="ECO:0000256" key="2">
    <source>
        <dbReference type="ARBA" id="ARBA00001946"/>
    </source>
</evidence>
<dbReference type="Proteomes" id="UP000241890">
    <property type="component" value="Unassembled WGS sequence"/>
</dbReference>
<evidence type="ECO:0000256" key="3">
    <source>
        <dbReference type="ARBA" id="ARBA00004496"/>
    </source>
</evidence>
<comment type="cofactor">
    <cofactor evidence="1">
        <name>Mn(2+)</name>
        <dbReference type="ChEBI" id="CHEBI:29035"/>
    </cofactor>
</comment>
<feature type="zinc finger region" description="C3H1-type" evidence="10">
    <location>
        <begin position="832"/>
        <end position="859"/>
    </location>
</feature>
<accession>A0A2R5G6Q5</accession>
<dbReference type="GO" id="GO:0005737">
    <property type="term" value="C:cytoplasm"/>
    <property type="evidence" value="ECO:0007669"/>
    <property type="project" value="UniProtKB-SubCell"/>
</dbReference>
<dbReference type="InterPro" id="IPR036855">
    <property type="entry name" value="Znf_CCCH_sf"/>
</dbReference>
<comment type="subcellular location">
    <subcellularLocation>
        <location evidence="3">Cytoplasm</location>
    </subcellularLocation>
</comment>
<keyword evidence="15" id="KW-1185">Reference proteome</keyword>
<feature type="compositionally biased region" description="Basic and acidic residues" evidence="12">
    <location>
        <begin position="793"/>
        <end position="809"/>
    </location>
</feature>
<sequence length="866" mass="94587">MASKAAHEQLESGVFTRDTLHTLAQALPGPGSAGEADEEHGDIDSARVRDVDEEADEDLANDDDDEDEEDEDVGADEDENENDDVLRDAQNDQDDESDGGETGLDGLAQSALEMLTEKEGKESADEWGRHRAFDGATPDDAQMSPEVHAFLQSLPRLPDIRGVSLPKKLMIFFSALEDFYELAPDPMLDMEAHGMAARTFAGAISGIVAARVDYKLRNVIARIVDFICQALISAHKDLSNPNLLGSLTYLELWLRGLDRRNQLAAVFPPFKESLAKINSNIQRLRREQNEEKNAAKANQDMSQTAVSPAILSQLSAAMADLVLALQPTPEDLERRDTVIADMRVALSPESLQRALESVRDDVPAGLLSDIEQGTPVGVEIFGSAASGLNFRASADIDFSLISVAERLANFQGDQRGAAVAEERTHSRAIAIAALALSASPQFAIQDVILTSRVPIVKCIHIASGLACDVASGNSIALQNTQLLRAYSEVDPRARSLIYAVKFWAKRRGICDASLGTLSSYAWTLMVIFFLQQTRDRHPTGKSKRSRKANNKQASSRREKRRGHVDSESTKDDESTGNDGNDGNDVDGSDGAVADEHSEPLLDVVYRAVLPNLQAPALLSKVPKKLVMMNGEEYDATFVRTAPPDFPVDANAQSLGELLVQFFAFYAYEFNMRRDVVSVRLGFPARRGTLGGPYSQADWRLAIEDPFERQHDLGSKISSKDAMTKIHEELARAAQMFRTAQGISLVDAEVMQAPVQMPAFPRRCFNCGSAQHRSSKCSIGDLRSLGDKVCASADKSHDTISDGKVADKGNNKRKNKKKKPTSAETGGEKKGGGASQRVCRDWIAGDCSYGSRCKFYHPEKDHHPPGF</sequence>
<keyword evidence="9" id="KW-0460">Magnesium</keyword>
<evidence type="ECO:0000256" key="11">
    <source>
        <dbReference type="SAM" id="Coils"/>
    </source>
</evidence>
<gene>
    <name evidence="14" type="ORF">FCC1311_029472</name>
</gene>
<dbReference type="PANTHER" id="PTHR12271">
    <property type="entry name" value="POLY A POLYMERASE CID PAP -RELATED"/>
    <property type="match status" value="1"/>
</dbReference>
<feature type="region of interest" description="Disordered" evidence="12">
    <location>
        <begin position="792"/>
        <end position="835"/>
    </location>
</feature>
<dbReference type="Gene3D" id="4.10.1000.10">
    <property type="entry name" value="Zinc finger, CCCH-type"/>
    <property type="match status" value="1"/>
</dbReference>
<feature type="domain" description="C3H1-type" evidence="13">
    <location>
        <begin position="832"/>
        <end position="859"/>
    </location>
</feature>
<dbReference type="PROSITE" id="PS50103">
    <property type="entry name" value="ZF_C3H1"/>
    <property type="match status" value="1"/>
</dbReference>
<dbReference type="InParanoid" id="A0A2R5G6Q5"/>
<keyword evidence="11" id="KW-0175">Coiled coil</keyword>
<dbReference type="InterPro" id="IPR043519">
    <property type="entry name" value="NT_sf"/>
</dbReference>
<dbReference type="Pfam" id="PF03828">
    <property type="entry name" value="PAP_assoc"/>
    <property type="match status" value="1"/>
</dbReference>
<dbReference type="CDD" id="cd05402">
    <property type="entry name" value="NT_PAP_TUTase"/>
    <property type="match status" value="1"/>
</dbReference>
<evidence type="ECO:0000256" key="1">
    <source>
        <dbReference type="ARBA" id="ARBA00001936"/>
    </source>
</evidence>
<evidence type="ECO:0000256" key="6">
    <source>
        <dbReference type="ARBA" id="ARBA00022723"/>
    </source>
</evidence>
<keyword evidence="4" id="KW-0963">Cytoplasm</keyword>